<organism evidence="1 2">
    <name type="scientific">Pseudomonas fluorescens</name>
    <dbReference type="NCBI Taxonomy" id="294"/>
    <lineage>
        <taxon>Bacteria</taxon>
        <taxon>Pseudomonadati</taxon>
        <taxon>Pseudomonadota</taxon>
        <taxon>Gammaproteobacteria</taxon>
        <taxon>Pseudomonadales</taxon>
        <taxon>Pseudomonadaceae</taxon>
        <taxon>Pseudomonas</taxon>
    </lineage>
</organism>
<evidence type="ECO:0000313" key="1">
    <source>
        <dbReference type="EMBL" id="VVO14860.1"/>
    </source>
</evidence>
<dbReference type="OrthoDB" id="6872483at2"/>
<accession>A0A5E7DBY7</accession>
<dbReference type="PANTHER" id="PTHR32305:SF15">
    <property type="entry name" value="PROTEIN RHSA-RELATED"/>
    <property type="match status" value="1"/>
</dbReference>
<dbReference type="InterPro" id="IPR050708">
    <property type="entry name" value="T6SS_VgrG/RHS"/>
</dbReference>
<name>A0A5E7DBY7_PSEFL</name>
<protein>
    <recommendedName>
        <fullName evidence="3">RHS repeat-associated core domain-containing protein</fullName>
    </recommendedName>
</protein>
<gene>
    <name evidence="1" type="ORF">PS723_03722</name>
</gene>
<evidence type="ECO:0008006" key="3">
    <source>
        <dbReference type="Google" id="ProtNLM"/>
    </source>
</evidence>
<dbReference type="InterPro" id="IPR022385">
    <property type="entry name" value="Rhs_assc_core"/>
</dbReference>
<dbReference type="RefSeq" id="WP_150805081.1">
    <property type="nucleotide sequence ID" value="NZ_CABVHY010000018.1"/>
</dbReference>
<dbReference type="Gene3D" id="2.180.10.10">
    <property type="entry name" value="RHS repeat-associated core"/>
    <property type="match status" value="1"/>
</dbReference>
<dbReference type="SUPFAM" id="SSF56399">
    <property type="entry name" value="ADP-ribosylation"/>
    <property type="match status" value="1"/>
</dbReference>
<dbReference type="AlphaFoldDB" id="A0A5E7DBY7"/>
<evidence type="ECO:0000313" key="2">
    <source>
        <dbReference type="Proteomes" id="UP000379480"/>
    </source>
</evidence>
<dbReference type="Proteomes" id="UP000379480">
    <property type="component" value="Unassembled WGS sequence"/>
</dbReference>
<dbReference type="NCBIfam" id="TIGR03696">
    <property type="entry name" value="Rhs_assc_core"/>
    <property type="match status" value="1"/>
</dbReference>
<sequence length="368" mass="40657">MSAKREVVLCHYRYDPLDRLIDTTPTRDVELQRFYCKSRLATEIQGLLQRSIFQQDDQILAQQQRQGDAIETSLLATDQQRSVLQTLRANQPRPIAYSPYGHRPAESGLLSLLGFNGERPDPITGHYLLGNGYRAFNPVLMRFNSPDNLSPFGRGGLNPYVYCSGDPVNLYDPTGHWPAFMTRLGTTLRRIAGGRPAKATENTHALARPSVAGSVSSIGSFSSMGSMNTKTTSLASYGSKTSIVSNNSDKAMFSSSARAEVVDNNRSATYGPISKTEIHQEIGWAQTRVHKASEDVQKSARAWGVGVSKDDLLTTSLKDKNREIDASIGKLQKSLVELDMWNKQLNSIPAPYYDSPAHKNRIVRSSTS</sequence>
<reference evidence="1 2" key="1">
    <citation type="submission" date="2019-09" db="EMBL/GenBank/DDBJ databases">
        <authorList>
            <person name="Chandra G."/>
            <person name="Truman W A."/>
        </authorList>
    </citation>
    <scope>NUCLEOTIDE SEQUENCE [LARGE SCALE GENOMIC DNA]</scope>
    <source>
        <strain evidence="1">PS723</strain>
    </source>
</reference>
<dbReference type="PANTHER" id="PTHR32305">
    <property type="match status" value="1"/>
</dbReference>
<dbReference type="EMBL" id="CABVHY010000018">
    <property type="protein sequence ID" value="VVO14860.1"/>
    <property type="molecule type" value="Genomic_DNA"/>
</dbReference>
<proteinExistence type="predicted"/>